<dbReference type="EMBL" id="FNBA01000004">
    <property type="protein sequence ID" value="SDF01848.1"/>
    <property type="molecule type" value="Genomic_DNA"/>
</dbReference>
<sequence>MSKQVDLNNPIFIGNQLSILEALEQMDKIDRKLLIVLKGDQFHSVLSIGDIQRAIIKKIPLESPISSIIRSQITVCSESDTFEEIKKKMLEFRTECMPVINDEGRLTNLYFWNEVFDIHIKRKTVKLDLPVIIMAGGKGTRLKPLTNIFPKPLLPINEKTIIEDIMDRFVAVGCNDFHLSVNYKAETIKNYFNVLANPDYNVSYFEEDKPLGTAGSMYLIKDKINSTFFVSNCDILIDQDLEEIYNYHKENKNEITIVSAIKRYKIPYGTIQTKENGILDKLDEKPELVFQINTGMYILEPSVLKYIPENEFFHITHLIELIKEHSGNVGVFPIAENSWQDIGNWDDYGKILKKH</sequence>
<evidence type="ECO:0000259" key="2">
    <source>
        <dbReference type="Pfam" id="PF00571"/>
    </source>
</evidence>
<gene>
    <name evidence="3" type="ORF">SAMN05421855_104191</name>
</gene>
<dbReference type="STRING" id="227084.SAMN05421855_104191"/>
<dbReference type="InterPro" id="IPR029044">
    <property type="entry name" value="Nucleotide-diphossugar_trans"/>
</dbReference>
<dbReference type="InterPro" id="IPR000644">
    <property type="entry name" value="CBS_dom"/>
</dbReference>
<dbReference type="RefSeq" id="WP_093144848.1">
    <property type="nucleotide sequence ID" value="NZ_BMWO01000004.1"/>
</dbReference>
<dbReference type="SUPFAM" id="SSF53448">
    <property type="entry name" value="Nucleotide-diphospho-sugar transferases"/>
    <property type="match status" value="1"/>
</dbReference>
<organism evidence="3 4">
    <name type="scientific">Ulvibacter litoralis</name>
    <dbReference type="NCBI Taxonomy" id="227084"/>
    <lineage>
        <taxon>Bacteria</taxon>
        <taxon>Pseudomonadati</taxon>
        <taxon>Bacteroidota</taxon>
        <taxon>Flavobacteriia</taxon>
        <taxon>Flavobacteriales</taxon>
        <taxon>Flavobacteriaceae</taxon>
        <taxon>Ulvibacter</taxon>
    </lineage>
</organism>
<dbReference type="Gene3D" id="3.10.580.10">
    <property type="entry name" value="CBS-domain"/>
    <property type="match status" value="1"/>
</dbReference>
<proteinExistence type="predicted"/>
<evidence type="ECO:0000313" key="3">
    <source>
        <dbReference type="EMBL" id="SDF01848.1"/>
    </source>
</evidence>
<dbReference type="Pfam" id="PF00571">
    <property type="entry name" value="CBS"/>
    <property type="match status" value="1"/>
</dbReference>
<dbReference type="Pfam" id="PF00483">
    <property type="entry name" value="NTP_transferase"/>
    <property type="match status" value="1"/>
</dbReference>
<reference evidence="3 4" key="1">
    <citation type="submission" date="2016-10" db="EMBL/GenBank/DDBJ databases">
        <authorList>
            <person name="de Groot N.N."/>
        </authorList>
    </citation>
    <scope>NUCLEOTIDE SEQUENCE [LARGE SCALE GENOMIC DNA]</scope>
    <source>
        <strain evidence="3 4">DSM 16195</strain>
    </source>
</reference>
<feature type="domain" description="CBS" evidence="2">
    <location>
        <begin position="65"/>
        <end position="106"/>
    </location>
</feature>
<keyword evidence="4" id="KW-1185">Reference proteome</keyword>
<dbReference type="OrthoDB" id="9813880at2"/>
<evidence type="ECO:0000313" key="4">
    <source>
        <dbReference type="Proteomes" id="UP000199321"/>
    </source>
</evidence>
<dbReference type="Gene3D" id="3.90.550.10">
    <property type="entry name" value="Spore Coat Polysaccharide Biosynthesis Protein SpsA, Chain A"/>
    <property type="match status" value="1"/>
</dbReference>
<dbReference type="InterPro" id="IPR005835">
    <property type="entry name" value="NTP_transferase_dom"/>
</dbReference>
<dbReference type="PANTHER" id="PTHR22572">
    <property type="entry name" value="SUGAR-1-PHOSPHATE GUANYL TRANSFERASE"/>
    <property type="match status" value="1"/>
</dbReference>
<dbReference type="Proteomes" id="UP000199321">
    <property type="component" value="Unassembled WGS sequence"/>
</dbReference>
<feature type="domain" description="Nucleotidyl transferase" evidence="1">
    <location>
        <begin position="132"/>
        <end position="351"/>
    </location>
</feature>
<name>A0A1G7HNA1_9FLAO</name>
<dbReference type="InterPro" id="IPR046342">
    <property type="entry name" value="CBS_dom_sf"/>
</dbReference>
<dbReference type="SUPFAM" id="SSF54631">
    <property type="entry name" value="CBS-domain pair"/>
    <property type="match status" value="1"/>
</dbReference>
<dbReference type="InterPro" id="IPR050486">
    <property type="entry name" value="Mannose-1P_guanyltransferase"/>
</dbReference>
<evidence type="ECO:0000259" key="1">
    <source>
        <dbReference type="Pfam" id="PF00483"/>
    </source>
</evidence>
<protein>
    <submittedName>
        <fullName evidence="3">CBS domain-containing protein</fullName>
    </submittedName>
</protein>
<accession>A0A1G7HNA1</accession>
<dbReference type="AlphaFoldDB" id="A0A1G7HNA1"/>
<dbReference type="CDD" id="cd06426">
    <property type="entry name" value="NTP_transferase_like_2"/>
    <property type="match status" value="1"/>
</dbReference>